<keyword evidence="1" id="KW-0472">Membrane</keyword>
<dbReference type="EMBL" id="JACJID010000003">
    <property type="protein sequence ID" value="MBA8927268.1"/>
    <property type="molecule type" value="Genomic_DNA"/>
</dbReference>
<organism evidence="2 3">
    <name type="scientific">Kutzneria viridogrisea</name>
    <dbReference type="NCBI Taxonomy" id="47990"/>
    <lineage>
        <taxon>Bacteria</taxon>
        <taxon>Bacillati</taxon>
        <taxon>Actinomycetota</taxon>
        <taxon>Actinomycetes</taxon>
        <taxon>Pseudonocardiales</taxon>
        <taxon>Pseudonocardiaceae</taxon>
        <taxon>Kutzneria</taxon>
    </lineage>
</organism>
<feature type="transmembrane region" description="Helical" evidence="1">
    <location>
        <begin position="148"/>
        <end position="165"/>
    </location>
</feature>
<accession>A0ABR6BK43</accession>
<keyword evidence="1" id="KW-1133">Transmembrane helix</keyword>
<sequence length="252" mass="25648">MRPSVKIAAGTLVVLATYVYLVLERPGVSGIGALVALAGYLLGSVLIILGATDRLSTSAVALVPVAIAINIVVGQLALATGIPLYLDSIGIVLVGVLAGPAAGAATGALTCVIWGLTINPTIMPFAVTAAEIGTLAGLAAMVGAFRRPWWAALSGLLTGIVSALVSSPISAFVYGGATTSAGTTAVVGVFQAYGNTLLASTTLQGLISDPLDKTVTFSLTFLILLALPARFRQRFAFARSHRVFARRVALEA</sequence>
<feature type="transmembrane region" description="Helical" evidence="1">
    <location>
        <begin position="7"/>
        <end position="23"/>
    </location>
</feature>
<keyword evidence="3" id="KW-1185">Reference proteome</keyword>
<feature type="transmembrane region" description="Helical" evidence="1">
    <location>
        <begin position="61"/>
        <end position="85"/>
    </location>
</feature>
<protein>
    <submittedName>
        <fullName evidence="2">Energy-coupling factor transport system substrate-specific component</fullName>
    </submittedName>
</protein>
<reference evidence="2 3" key="1">
    <citation type="submission" date="2020-08" db="EMBL/GenBank/DDBJ databases">
        <title>Genomic Encyclopedia of Archaeal and Bacterial Type Strains, Phase II (KMG-II): from individual species to whole genera.</title>
        <authorList>
            <person name="Goeker M."/>
        </authorList>
    </citation>
    <scope>NUCLEOTIDE SEQUENCE [LARGE SCALE GENOMIC DNA]</scope>
    <source>
        <strain evidence="2 3">DSM 43850</strain>
    </source>
</reference>
<name>A0ABR6BK43_9PSEU</name>
<feature type="transmembrane region" description="Helical" evidence="1">
    <location>
        <begin position="91"/>
        <end position="115"/>
    </location>
</feature>
<feature type="transmembrane region" description="Helical" evidence="1">
    <location>
        <begin position="29"/>
        <end position="49"/>
    </location>
</feature>
<evidence type="ECO:0000313" key="2">
    <source>
        <dbReference type="EMBL" id="MBA8927268.1"/>
    </source>
</evidence>
<proteinExistence type="predicted"/>
<feature type="transmembrane region" description="Helical" evidence="1">
    <location>
        <begin position="172"/>
        <end position="194"/>
    </location>
</feature>
<gene>
    <name evidence="2" type="ORF">BC739_004474</name>
</gene>
<feature type="transmembrane region" description="Helical" evidence="1">
    <location>
        <begin position="214"/>
        <end position="231"/>
    </location>
</feature>
<evidence type="ECO:0000313" key="3">
    <source>
        <dbReference type="Proteomes" id="UP000517916"/>
    </source>
</evidence>
<keyword evidence="1" id="KW-0812">Transmembrane</keyword>
<dbReference type="RefSeq" id="WP_025355558.1">
    <property type="nucleotide sequence ID" value="NZ_BAAABQ010000057.1"/>
</dbReference>
<dbReference type="Proteomes" id="UP000517916">
    <property type="component" value="Unassembled WGS sequence"/>
</dbReference>
<evidence type="ECO:0000256" key="1">
    <source>
        <dbReference type="SAM" id="Phobius"/>
    </source>
</evidence>
<feature type="transmembrane region" description="Helical" evidence="1">
    <location>
        <begin position="122"/>
        <end position="142"/>
    </location>
</feature>
<comment type="caution">
    <text evidence="2">The sequence shown here is derived from an EMBL/GenBank/DDBJ whole genome shotgun (WGS) entry which is preliminary data.</text>
</comment>
<dbReference type="Gene3D" id="1.10.1760.20">
    <property type="match status" value="1"/>
</dbReference>